<comment type="caution">
    <text evidence="2">The sequence shown here is derived from an EMBL/GenBank/DDBJ whole genome shotgun (WGS) entry which is preliminary data.</text>
</comment>
<dbReference type="AlphaFoldDB" id="A0A3M2KTW6"/>
<dbReference type="PROSITE" id="PS51202">
    <property type="entry name" value="RCK_C"/>
    <property type="match status" value="1"/>
</dbReference>
<evidence type="ECO:0000259" key="1">
    <source>
        <dbReference type="PROSITE" id="PS51202"/>
    </source>
</evidence>
<keyword evidence="3" id="KW-1185">Reference proteome</keyword>
<dbReference type="Gene3D" id="3.30.70.1450">
    <property type="entry name" value="Regulator of K+ conductance, C-terminal domain"/>
    <property type="match status" value="1"/>
</dbReference>
<feature type="domain" description="RCK C-terminal" evidence="1">
    <location>
        <begin position="75"/>
        <end position="159"/>
    </location>
</feature>
<dbReference type="GO" id="GO:0008324">
    <property type="term" value="F:monoatomic cation transmembrane transporter activity"/>
    <property type="evidence" value="ECO:0007669"/>
    <property type="project" value="InterPro"/>
</dbReference>
<dbReference type="Pfam" id="PF25991">
    <property type="entry name" value="KhtT_N"/>
    <property type="match status" value="1"/>
</dbReference>
<dbReference type="Proteomes" id="UP000279275">
    <property type="component" value="Unassembled WGS sequence"/>
</dbReference>
<dbReference type="PANTHER" id="PTHR30445">
    <property type="entry name" value="K(+)_H(+) ANTIPORTER SUBUNIT KHTT"/>
    <property type="match status" value="1"/>
</dbReference>
<dbReference type="InterPro" id="IPR058776">
    <property type="entry name" value="KhtT-like_N"/>
</dbReference>
<dbReference type="PIRSF" id="PIRSF005028">
    <property type="entry name" value="KhtT"/>
    <property type="match status" value="1"/>
</dbReference>
<dbReference type="InterPro" id="IPR050144">
    <property type="entry name" value="AAE_transporter"/>
</dbReference>
<dbReference type="PANTHER" id="PTHR30445:SF8">
    <property type="entry name" value="K(+)_H(+) ANTIPORTER SUBUNIT KHTT"/>
    <property type="match status" value="1"/>
</dbReference>
<organism evidence="2 3">
    <name type="scientific">Nocardia stercoris</name>
    <dbReference type="NCBI Taxonomy" id="2483361"/>
    <lineage>
        <taxon>Bacteria</taxon>
        <taxon>Bacillati</taxon>
        <taxon>Actinomycetota</taxon>
        <taxon>Actinomycetes</taxon>
        <taxon>Mycobacteriales</taxon>
        <taxon>Nocardiaceae</taxon>
        <taxon>Nocardia</taxon>
    </lineage>
</organism>
<accession>A0A3M2KTW6</accession>
<reference evidence="2 3" key="1">
    <citation type="submission" date="2018-10" db="EMBL/GenBank/DDBJ databases">
        <title>Isolation from cow dung.</title>
        <authorList>
            <person name="Ling L."/>
        </authorList>
    </citation>
    <scope>NUCLEOTIDE SEQUENCE [LARGE SCALE GENOMIC DNA]</scope>
    <source>
        <strain evidence="2 3">NEAU-LL90</strain>
    </source>
</reference>
<dbReference type="InterPro" id="IPR026278">
    <property type="entry name" value="KhtT"/>
</dbReference>
<dbReference type="InterPro" id="IPR006037">
    <property type="entry name" value="RCK_C"/>
</dbReference>
<proteinExistence type="predicted"/>
<dbReference type="InterPro" id="IPR036721">
    <property type="entry name" value="RCK_C_sf"/>
</dbReference>
<dbReference type="EMBL" id="RFFH01000022">
    <property type="protein sequence ID" value="RMI28404.1"/>
    <property type="molecule type" value="Genomic_DNA"/>
</dbReference>
<dbReference type="Pfam" id="PF02080">
    <property type="entry name" value="TrkA_C"/>
    <property type="match status" value="1"/>
</dbReference>
<name>A0A3M2KTW6_9NOCA</name>
<dbReference type="RefSeq" id="WP_122191648.1">
    <property type="nucleotide sequence ID" value="NZ_RFFH01000022.1"/>
</dbReference>
<dbReference type="SUPFAM" id="SSF116726">
    <property type="entry name" value="TrkA C-terminal domain-like"/>
    <property type="match status" value="1"/>
</dbReference>
<dbReference type="OrthoDB" id="5242677at2"/>
<evidence type="ECO:0000313" key="3">
    <source>
        <dbReference type="Proteomes" id="UP000279275"/>
    </source>
</evidence>
<protein>
    <submittedName>
        <fullName evidence="2">Potassium transporter TrkA</fullName>
    </submittedName>
</protein>
<sequence>MNVDVTALPGVGVRKDFSLSKVDRRLGVIDRRDGGTDLIFTAVGNPDTSEQVPLSDAEARTLAGLLGAPQLVAKLRAEHREIDGVSTRSILIGHRSPFAGRPLGDTRLRTRTRASIVAVLRDGGVLPSPGPEFVFEAMDTVVVVGTLDGLEVAATILTDG</sequence>
<evidence type="ECO:0000313" key="2">
    <source>
        <dbReference type="EMBL" id="RMI28404.1"/>
    </source>
</evidence>
<dbReference type="GO" id="GO:0006813">
    <property type="term" value="P:potassium ion transport"/>
    <property type="evidence" value="ECO:0007669"/>
    <property type="project" value="InterPro"/>
</dbReference>
<gene>
    <name evidence="2" type="ORF">EBN03_30610</name>
</gene>